<dbReference type="InterPro" id="IPR043502">
    <property type="entry name" value="DNA/RNA_pol_sf"/>
</dbReference>
<dbReference type="PANTHER" id="PTHR15503">
    <property type="entry name" value="LDOC1 RELATED"/>
    <property type="match status" value="1"/>
</dbReference>
<accession>A0ABM3BWD8</accession>
<sequence>MAFQGKYVRASYIGAKRREFLNLTLRDRSVAKYERERDCSALVEKMKIVEEVKGTERQNRDRGKSKRDLEPSYSRMRPKKKARSDGLVKVGPPAAPTGVALCGHCDRCHLGKCWRTTGACLRCGSTEHRVRDYPLRTDQMKALVTRTTQSLRVVQQRPRGRGQARGDIGSTHSYVASTVSETLEMLVENTDSEVTVLSPLGQSVLISRVYRDVLLEVQGTTFLADLMKLPFGEFNLILGMDWLIKHQVSLDCTTKRVVLRTDEDNEVVVIGERRDYLNNVISALAAEKLVRKGCEAFLTYISISDSGDSLVKDIRTVRDFPDVFPEELPRLPPSQEVEFGIQLVPSTALGSIALYRMTLKELTKLNVQIQELLDPGFIHSSVSP</sequence>
<dbReference type="PANTHER" id="PTHR15503:SF45">
    <property type="entry name" value="RNA-DIRECTED DNA POLYMERASE HOMOLOG"/>
    <property type="match status" value="1"/>
</dbReference>
<protein>
    <recommendedName>
        <fullName evidence="4">Gag protease polyprotein-like protein</fullName>
    </recommendedName>
</protein>
<dbReference type="Proteomes" id="UP000818029">
    <property type="component" value="Chromosome A06"/>
</dbReference>
<dbReference type="Gene3D" id="2.40.70.10">
    <property type="entry name" value="Acid Proteases"/>
    <property type="match status" value="1"/>
</dbReference>
<dbReference type="Pfam" id="PF08284">
    <property type="entry name" value="RVP_2"/>
    <property type="match status" value="1"/>
</dbReference>
<feature type="compositionally biased region" description="Basic and acidic residues" evidence="1">
    <location>
        <begin position="54"/>
        <end position="70"/>
    </location>
</feature>
<evidence type="ECO:0008006" key="4">
    <source>
        <dbReference type="Google" id="ProtNLM"/>
    </source>
</evidence>
<dbReference type="GeneID" id="121230532"/>
<proteinExistence type="predicted"/>
<evidence type="ECO:0000313" key="3">
    <source>
        <dbReference type="RefSeq" id="XP_040971369.1"/>
    </source>
</evidence>
<dbReference type="RefSeq" id="XP_040971369.1">
    <property type="nucleotide sequence ID" value="XM_041115435.1"/>
</dbReference>
<dbReference type="InterPro" id="IPR032567">
    <property type="entry name" value="RTL1-rel"/>
</dbReference>
<name>A0ABM3BWD8_GOSHI</name>
<reference evidence="2" key="1">
    <citation type="journal article" date="2020" name="Nat. Genet.">
        <title>Genomic diversifications of five Gossypium allopolyploid species and their impact on cotton improvement.</title>
        <authorList>
            <person name="Chen Z.J."/>
            <person name="Sreedasyam A."/>
            <person name="Ando A."/>
            <person name="Song Q."/>
            <person name="De Santiago L.M."/>
            <person name="Hulse-Kemp A.M."/>
            <person name="Ding M."/>
            <person name="Ye W."/>
            <person name="Kirkbride R.C."/>
            <person name="Jenkins J."/>
            <person name="Plott C."/>
            <person name="Lovell J."/>
            <person name="Lin Y.M."/>
            <person name="Vaughn R."/>
            <person name="Liu B."/>
            <person name="Simpson S."/>
            <person name="Scheffler B.E."/>
            <person name="Wen L."/>
            <person name="Saski C.A."/>
            <person name="Grover C.E."/>
            <person name="Hu G."/>
            <person name="Conover J.L."/>
            <person name="Carlson J.W."/>
            <person name="Shu S."/>
            <person name="Boston L.B."/>
            <person name="Williams M."/>
            <person name="Peterson D.G."/>
            <person name="McGee K."/>
            <person name="Jones D.C."/>
            <person name="Wendel J.F."/>
            <person name="Stelly D.M."/>
            <person name="Grimwood J."/>
            <person name="Schmutz J."/>
        </authorList>
    </citation>
    <scope>NUCLEOTIDE SEQUENCE [LARGE SCALE GENOMIC DNA]</scope>
    <source>
        <strain evidence="2">cv. TM-1</strain>
    </source>
</reference>
<evidence type="ECO:0000313" key="2">
    <source>
        <dbReference type="Proteomes" id="UP000818029"/>
    </source>
</evidence>
<dbReference type="InterPro" id="IPR021109">
    <property type="entry name" value="Peptidase_aspartic_dom_sf"/>
</dbReference>
<evidence type="ECO:0000256" key="1">
    <source>
        <dbReference type="SAM" id="MobiDB-lite"/>
    </source>
</evidence>
<organism evidence="2 3">
    <name type="scientific">Gossypium hirsutum</name>
    <name type="common">Upland cotton</name>
    <name type="synonym">Gossypium mexicanum</name>
    <dbReference type="NCBI Taxonomy" id="3635"/>
    <lineage>
        <taxon>Eukaryota</taxon>
        <taxon>Viridiplantae</taxon>
        <taxon>Streptophyta</taxon>
        <taxon>Embryophyta</taxon>
        <taxon>Tracheophyta</taxon>
        <taxon>Spermatophyta</taxon>
        <taxon>Magnoliopsida</taxon>
        <taxon>eudicotyledons</taxon>
        <taxon>Gunneridae</taxon>
        <taxon>Pentapetalae</taxon>
        <taxon>rosids</taxon>
        <taxon>malvids</taxon>
        <taxon>Malvales</taxon>
        <taxon>Malvaceae</taxon>
        <taxon>Malvoideae</taxon>
        <taxon>Gossypium</taxon>
    </lineage>
</organism>
<dbReference type="SUPFAM" id="SSF56672">
    <property type="entry name" value="DNA/RNA polymerases"/>
    <property type="match status" value="1"/>
</dbReference>
<dbReference type="CDD" id="cd00303">
    <property type="entry name" value="retropepsin_like"/>
    <property type="match status" value="1"/>
</dbReference>
<feature type="region of interest" description="Disordered" evidence="1">
    <location>
        <begin position="54"/>
        <end position="90"/>
    </location>
</feature>
<gene>
    <name evidence="3" type="primary">LOC121230532</name>
</gene>
<reference evidence="3" key="2">
    <citation type="submission" date="2025-08" db="UniProtKB">
        <authorList>
            <consortium name="RefSeq"/>
        </authorList>
    </citation>
    <scope>IDENTIFICATION</scope>
</reference>
<keyword evidence="2" id="KW-1185">Reference proteome</keyword>